<dbReference type="AlphaFoldDB" id="A0AAE9F727"/>
<protein>
    <submittedName>
        <fullName evidence="1">Uncharacterized protein</fullName>
    </submittedName>
</protein>
<reference evidence="1 2" key="1">
    <citation type="submission" date="2022-04" db="EMBL/GenBank/DDBJ databases">
        <title>Chromosome-level reference genomes for two strains of Caenorhabditis briggsae: an improved platform for comparative genomics.</title>
        <authorList>
            <person name="Stevens L."/>
            <person name="Andersen E."/>
        </authorList>
    </citation>
    <scope>NUCLEOTIDE SEQUENCE [LARGE SCALE GENOMIC DNA]</scope>
    <source>
        <strain evidence="1">VX34</strain>
        <tissue evidence="1">Whole-organism</tissue>
    </source>
</reference>
<accession>A0AAE9F727</accession>
<evidence type="ECO:0000313" key="1">
    <source>
        <dbReference type="EMBL" id="UMM35526.1"/>
    </source>
</evidence>
<evidence type="ECO:0000313" key="2">
    <source>
        <dbReference type="Proteomes" id="UP000829354"/>
    </source>
</evidence>
<organism evidence="1 2">
    <name type="scientific">Caenorhabditis briggsae</name>
    <dbReference type="NCBI Taxonomy" id="6238"/>
    <lineage>
        <taxon>Eukaryota</taxon>
        <taxon>Metazoa</taxon>
        <taxon>Ecdysozoa</taxon>
        <taxon>Nematoda</taxon>
        <taxon>Chromadorea</taxon>
        <taxon>Rhabditida</taxon>
        <taxon>Rhabditina</taxon>
        <taxon>Rhabditomorpha</taxon>
        <taxon>Rhabditoidea</taxon>
        <taxon>Rhabditidae</taxon>
        <taxon>Peloderinae</taxon>
        <taxon>Caenorhabditis</taxon>
    </lineage>
</organism>
<proteinExistence type="predicted"/>
<dbReference type="EMBL" id="CP092624">
    <property type="protein sequence ID" value="UMM35526.1"/>
    <property type="molecule type" value="Genomic_DNA"/>
</dbReference>
<dbReference type="Proteomes" id="UP000829354">
    <property type="component" value="Chromosome V"/>
</dbReference>
<gene>
    <name evidence="1" type="ORF">L5515_008103</name>
</gene>
<sequence length="67" mass="7996">MKPEEVNKRRTAGECEKGDIETDIDIELPCLLHFKKMKYSIQYKYRLHQRQCSSNIVNVRRTTSRLP</sequence>
<keyword evidence="2" id="KW-1185">Reference proteome</keyword>
<name>A0AAE9F727_CAEBR</name>